<dbReference type="EMBL" id="JAUESC010000004">
    <property type="protein sequence ID" value="KAK0596710.1"/>
    <property type="molecule type" value="Genomic_DNA"/>
</dbReference>
<dbReference type="InterPro" id="IPR024788">
    <property type="entry name" value="Malectin-like_Carb-bd_dom"/>
</dbReference>
<comment type="subcellular location">
    <subcellularLocation>
        <location evidence="1">Membrane</location>
        <topology evidence="1">Single-pass membrane protein</topology>
    </subcellularLocation>
</comment>
<keyword evidence="5 7" id="KW-0472">Membrane</keyword>
<dbReference type="Gene3D" id="3.30.200.20">
    <property type="entry name" value="Phosphorylase Kinase, domain 1"/>
    <property type="match status" value="1"/>
</dbReference>
<feature type="domain" description="Protein kinase" evidence="9">
    <location>
        <begin position="506"/>
        <end position="769"/>
    </location>
</feature>
<gene>
    <name evidence="10" type="ORF">LWI29_018301</name>
    <name evidence="11" type="ORF">LWI29_019645</name>
</gene>
<keyword evidence="2 7" id="KW-0812">Transmembrane</keyword>
<dbReference type="PANTHER" id="PTHR45631:SF197">
    <property type="entry name" value="TYROSINE KINASE FAMILY PROTEIN"/>
    <property type="match status" value="1"/>
</dbReference>
<keyword evidence="6" id="KW-0547">Nucleotide-binding</keyword>
<evidence type="ECO:0000256" key="1">
    <source>
        <dbReference type="ARBA" id="ARBA00004167"/>
    </source>
</evidence>
<feature type="binding site" evidence="6">
    <location>
        <position position="534"/>
    </location>
    <ligand>
        <name>ATP</name>
        <dbReference type="ChEBI" id="CHEBI:30616"/>
    </ligand>
</feature>
<evidence type="ECO:0000256" key="8">
    <source>
        <dbReference type="SAM" id="SignalP"/>
    </source>
</evidence>
<reference evidence="11" key="1">
    <citation type="journal article" date="2022" name="Plant J.">
        <title>Strategies of tolerance reflected in two North American maple genomes.</title>
        <authorList>
            <person name="McEvoy S.L."/>
            <person name="Sezen U.U."/>
            <person name="Trouern-Trend A."/>
            <person name="McMahon S.M."/>
            <person name="Schaberg P.G."/>
            <person name="Yang J."/>
            <person name="Wegrzyn J.L."/>
            <person name="Swenson N.G."/>
        </authorList>
    </citation>
    <scope>NUCLEOTIDE SEQUENCE</scope>
    <source>
        <strain evidence="11">NS2018</strain>
    </source>
</reference>
<reference evidence="11" key="2">
    <citation type="submission" date="2023-06" db="EMBL/GenBank/DDBJ databases">
        <authorList>
            <person name="Swenson N.G."/>
            <person name="Wegrzyn J.L."/>
            <person name="Mcevoy S.L."/>
        </authorList>
    </citation>
    <scope>NUCLEOTIDE SEQUENCE</scope>
    <source>
        <strain evidence="11">NS2018</strain>
        <tissue evidence="11">Leaf</tissue>
    </source>
</reference>
<evidence type="ECO:0000256" key="4">
    <source>
        <dbReference type="ARBA" id="ARBA00022989"/>
    </source>
</evidence>
<dbReference type="InterPro" id="IPR001245">
    <property type="entry name" value="Ser-Thr/Tyr_kinase_cat_dom"/>
</dbReference>
<dbReference type="AlphaFoldDB" id="A0AA39SUE1"/>
<evidence type="ECO:0000256" key="6">
    <source>
        <dbReference type="PROSITE-ProRule" id="PRU10141"/>
    </source>
</evidence>
<name>A0AA39SUE1_ACESA</name>
<evidence type="ECO:0000259" key="9">
    <source>
        <dbReference type="PROSITE" id="PS50011"/>
    </source>
</evidence>
<evidence type="ECO:0000313" key="10">
    <source>
        <dbReference type="EMBL" id="KAK0596710.1"/>
    </source>
</evidence>
<accession>A0AA39SUE1</accession>
<proteinExistence type="predicted"/>
<dbReference type="Pfam" id="PF07714">
    <property type="entry name" value="PK_Tyr_Ser-Thr"/>
    <property type="match status" value="1"/>
</dbReference>
<dbReference type="PROSITE" id="PS50011">
    <property type="entry name" value="PROTEIN_KINASE_DOM"/>
    <property type="match status" value="1"/>
</dbReference>
<feature type="signal peptide" evidence="8">
    <location>
        <begin position="1"/>
        <end position="28"/>
    </location>
</feature>
<dbReference type="InterPro" id="IPR000719">
    <property type="entry name" value="Prot_kinase_dom"/>
</dbReference>
<dbReference type="PROSITE" id="PS00107">
    <property type="entry name" value="PROTEIN_KINASE_ATP"/>
    <property type="match status" value="1"/>
</dbReference>
<organism evidence="11 12">
    <name type="scientific">Acer saccharum</name>
    <name type="common">Sugar maple</name>
    <dbReference type="NCBI Taxonomy" id="4024"/>
    <lineage>
        <taxon>Eukaryota</taxon>
        <taxon>Viridiplantae</taxon>
        <taxon>Streptophyta</taxon>
        <taxon>Embryophyta</taxon>
        <taxon>Tracheophyta</taxon>
        <taxon>Spermatophyta</taxon>
        <taxon>Magnoliopsida</taxon>
        <taxon>eudicotyledons</taxon>
        <taxon>Gunneridae</taxon>
        <taxon>Pentapetalae</taxon>
        <taxon>rosids</taxon>
        <taxon>malvids</taxon>
        <taxon>Sapindales</taxon>
        <taxon>Sapindaceae</taxon>
        <taxon>Hippocastanoideae</taxon>
        <taxon>Acereae</taxon>
        <taxon>Acer</taxon>
    </lineage>
</organism>
<evidence type="ECO:0000256" key="3">
    <source>
        <dbReference type="ARBA" id="ARBA00022729"/>
    </source>
</evidence>
<dbReference type="Proteomes" id="UP001168877">
    <property type="component" value="Unassembled WGS sequence"/>
</dbReference>
<evidence type="ECO:0000256" key="2">
    <source>
        <dbReference type="ARBA" id="ARBA00022692"/>
    </source>
</evidence>
<evidence type="ECO:0000313" key="11">
    <source>
        <dbReference type="EMBL" id="KAK0596852.1"/>
    </source>
</evidence>
<evidence type="ECO:0000313" key="12">
    <source>
        <dbReference type="Proteomes" id="UP001168877"/>
    </source>
</evidence>
<evidence type="ECO:0000256" key="5">
    <source>
        <dbReference type="ARBA" id="ARBA00023136"/>
    </source>
</evidence>
<dbReference type="PANTHER" id="PTHR45631">
    <property type="entry name" value="OS07G0107800 PROTEIN-RELATED"/>
    <property type="match status" value="1"/>
</dbReference>
<dbReference type="SUPFAM" id="SSF52058">
    <property type="entry name" value="L domain-like"/>
    <property type="match status" value="1"/>
</dbReference>
<dbReference type="InterPro" id="IPR011009">
    <property type="entry name" value="Kinase-like_dom_sf"/>
</dbReference>
<sequence length="769" mass="86307">MVLKIMSRHWLLSFLVGLALSTVLLVHAQNQTGFISIDCGTPKDFAYTERTTGINYISDANFTDTGVGYNISSEYNSDNLEQPFLNVRSFPEGSRSCYTLNPVRVNTVKFLIRASFMYGNYDGQNKLPRFDLLLEADEWDTVQFKDASTIVYKEIIHVPKKNYIDVCLVNTGFGTPFISALELRPLRNGSYPTDPGISLLLFSRLDIGSMVNDKENFRLKDDAYDRIWSPYTKSNWVTISSPFSVHNSQSYYLPPSTVMQTSAMPENGSNSLVIDWEPSDPTSEYFAYLYFAELDQSQADNETREEEVFFNGEYWDGPYTPSYLSPRTVYSLYPLSGQRLEFSFNKTKKSLLPPLVNALELYQLKKFQQLLTNQKDGMDLSNNSLTGPVPDFLLQLPFLTMLNLSGNDLKGSVPVGLIEKQKSGLLSLSVDGNPDLCLSTSCTKKKTIVVPVLASFLAVSVLIAAALSILWILKARIQGITWNKNNRSLELKNRRFSYSDVVRITNNFERIVGQGGFGTVYHGNLDDHTQVAVKMLSLSSIQGHKQFQTEVELLLRVHHKNLTSLVGYCDNGTNMGLIYEFMSNGNLESHLLDEGSSTADILSWGGRLRIATETAQVESETHVSTIVAGTPGYLDPEYYKSNRLTEKSDVYSFGVVLLQIITSKPAIEKSEARTHIIEWVSFMLEKGDIKNVVDPRLQGDFDTNSVWRAVEVAMACVSQTSAKRPTMNQVVIDLNESLEIEIARTNVGRETESRSISLNLHSVLLPDDR</sequence>
<dbReference type="InterPro" id="IPR032675">
    <property type="entry name" value="LRR_dom_sf"/>
</dbReference>
<keyword evidence="4 7" id="KW-1133">Transmembrane helix</keyword>
<dbReference type="Gene3D" id="1.10.510.10">
    <property type="entry name" value="Transferase(Phosphotransferase) domain 1"/>
    <property type="match status" value="1"/>
</dbReference>
<dbReference type="GO" id="GO:0016020">
    <property type="term" value="C:membrane"/>
    <property type="evidence" value="ECO:0007669"/>
    <property type="project" value="UniProtKB-SubCell"/>
</dbReference>
<keyword evidence="6" id="KW-0067">ATP-binding</keyword>
<feature type="transmembrane region" description="Helical" evidence="7">
    <location>
        <begin position="448"/>
        <end position="473"/>
    </location>
</feature>
<dbReference type="Pfam" id="PF00069">
    <property type="entry name" value="Pkinase"/>
    <property type="match status" value="1"/>
</dbReference>
<keyword evidence="12" id="KW-1185">Reference proteome</keyword>
<dbReference type="Gene3D" id="3.80.10.10">
    <property type="entry name" value="Ribonuclease Inhibitor"/>
    <property type="match status" value="1"/>
</dbReference>
<keyword evidence="3 8" id="KW-0732">Signal</keyword>
<evidence type="ECO:0000256" key="7">
    <source>
        <dbReference type="SAM" id="Phobius"/>
    </source>
</evidence>
<dbReference type="GO" id="GO:0005524">
    <property type="term" value="F:ATP binding"/>
    <property type="evidence" value="ECO:0007669"/>
    <property type="project" value="UniProtKB-UniRule"/>
</dbReference>
<feature type="chain" id="PRO_5041589188" description="Protein kinase domain-containing protein" evidence="8">
    <location>
        <begin position="29"/>
        <end position="769"/>
    </location>
</feature>
<dbReference type="EMBL" id="JAUESC010000004">
    <property type="protein sequence ID" value="KAK0596852.1"/>
    <property type="molecule type" value="Genomic_DNA"/>
</dbReference>
<comment type="caution">
    <text evidence="11">The sequence shown here is derived from an EMBL/GenBank/DDBJ whole genome shotgun (WGS) entry which is preliminary data.</text>
</comment>
<dbReference type="Pfam" id="PF12819">
    <property type="entry name" value="Malectin_like"/>
    <property type="match status" value="1"/>
</dbReference>
<dbReference type="FunFam" id="3.30.200.20:FF:000394">
    <property type="entry name" value="Leucine-rich repeat receptor-like protein kinase"/>
    <property type="match status" value="1"/>
</dbReference>
<dbReference type="InterPro" id="IPR017441">
    <property type="entry name" value="Protein_kinase_ATP_BS"/>
</dbReference>
<protein>
    <recommendedName>
        <fullName evidence="9">Protein kinase domain-containing protein</fullName>
    </recommendedName>
</protein>
<dbReference type="SUPFAM" id="SSF56112">
    <property type="entry name" value="Protein kinase-like (PK-like)"/>
    <property type="match status" value="1"/>
</dbReference>
<dbReference type="GO" id="GO:0004672">
    <property type="term" value="F:protein kinase activity"/>
    <property type="evidence" value="ECO:0007669"/>
    <property type="project" value="InterPro"/>
</dbReference>